<evidence type="ECO:0000313" key="2">
    <source>
        <dbReference type="Proteomes" id="UP000828118"/>
    </source>
</evidence>
<keyword evidence="2" id="KW-1185">Reference proteome</keyword>
<organism evidence="1 2">
    <name type="scientific">Enterococcus phage MDA2</name>
    <dbReference type="NCBI Taxonomy" id="2816459"/>
    <lineage>
        <taxon>Viruses</taxon>
        <taxon>Duplodnaviria</taxon>
        <taxon>Heunggongvirae</taxon>
        <taxon>Uroviricota</taxon>
        <taxon>Caudoviricetes</taxon>
        <taxon>Herelleviridae</taxon>
        <taxon>Brockvirinae</taxon>
        <taxon>Kochikohdavirus</taxon>
        <taxon>Kochikohdavirus mda2</taxon>
    </lineage>
</organism>
<proteinExistence type="predicted"/>
<evidence type="ECO:0000313" key="1">
    <source>
        <dbReference type="EMBL" id="QVW28110.1"/>
    </source>
</evidence>
<dbReference type="EMBL" id="MW633168">
    <property type="protein sequence ID" value="QVW28110.1"/>
    <property type="molecule type" value="Genomic_DNA"/>
</dbReference>
<name>A0AAE7RMX6_9CAUD</name>
<dbReference type="Proteomes" id="UP000828118">
    <property type="component" value="Segment"/>
</dbReference>
<protein>
    <submittedName>
        <fullName evidence="1">Uncharacterized protein</fullName>
    </submittedName>
</protein>
<sequence length="40" mass="4709">MTAVLKSFKDFYLTIHRQYARQRLSNNKLPITVTVTEPLN</sequence>
<reference evidence="1 2" key="1">
    <citation type="submission" date="2021-02" db="EMBL/GenBank/DDBJ databases">
        <title>Isolation and Efficacy of Vancomycin Resistant Enterococci-specific Bacteriophages in Wax Moth Larvae Model Galleria mellonella.</title>
        <authorList>
            <person name="El Haddad L."/>
            <person name="Harb C.P."/>
            <person name="Clark J.R."/>
            <person name="Terwilliger A.L."/>
            <person name="Chaftari C."/>
            <person name="Duna M."/>
            <person name="Youssef S."/>
            <person name="Stibich M."/>
            <person name="Maresso A."/>
            <person name="Chemaly R.F."/>
        </authorList>
    </citation>
    <scope>NUCLEOTIDE SEQUENCE [LARGE SCALE GENOMIC DNA]</scope>
</reference>
<accession>A0AAE7RMX6</accession>